<evidence type="ECO:0000313" key="2">
    <source>
        <dbReference type="EMBL" id="CAA2977493.1"/>
    </source>
</evidence>
<dbReference type="AlphaFoldDB" id="A0A8S0RFT5"/>
<accession>A0A8S0RFT5</accession>
<reference evidence="2 3" key="1">
    <citation type="submission" date="2019-12" db="EMBL/GenBank/DDBJ databases">
        <authorList>
            <person name="Alioto T."/>
            <person name="Alioto T."/>
            <person name="Gomez Garrido J."/>
        </authorList>
    </citation>
    <scope>NUCLEOTIDE SEQUENCE [LARGE SCALE GENOMIC DNA]</scope>
</reference>
<dbReference type="PANTHER" id="PTHR33914:SF2">
    <property type="entry name" value="OS02G0582100 PROTEIN"/>
    <property type="match status" value="1"/>
</dbReference>
<feature type="compositionally biased region" description="Polar residues" evidence="1">
    <location>
        <begin position="350"/>
        <end position="369"/>
    </location>
</feature>
<organism evidence="2 3">
    <name type="scientific">Olea europaea subsp. europaea</name>
    <dbReference type="NCBI Taxonomy" id="158383"/>
    <lineage>
        <taxon>Eukaryota</taxon>
        <taxon>Viridiplantae</taxon>
        <taxon>Streptophyta</taxon>
        <taxon>Embryophyta</taxon>
        <taxon>Tracheophyta</taxon>
        <taxon>Spermatophyta</taxon>
        <taxon>Magnoliopsida</taxon>
        <taxon>eudicotyledons</taxon>
        <taxon>Gunneridae</taxon>
        <taxon>Pentapetalae</taxon>
        <taxon>asterids</taxon>
        <taxon>lamiids</taxon>
        <taxon>Lamiales</taxon>
        <taxon>Oleaceae</taxon>
        <taxon>Oleeae</taxon>
        <taxon>Olea</taxon>
    </lineage>
</organism>
<proteinExistence type="predicted"/>
<keyword evidence="3" id="KW-1185">Reference proteome</keyword>
<dbReference type="Proteomes" id="UP000594638">
    <property type="component" value="Unassembled WGS sequence"/>
</dbReference>
<name>A0A8S0RFT5_OLEEU</name>
<comment type="caution">
    <text evidence="2">The sequence shown here is derived from an EMBL/GenBank/DDBJ whole genome shotgun (WGS) entry which is preliminary data.</text>
</comment>
<dbReference type="GO" id="GO:0009786">
    <property type="term" value="P:regulation of asymmetric cell division"/>
    <property type="evidence" value="ECO:0007669"/>
    <property type="project" value="InterPro"/>
</dbReference>
<dbReference type="InterPro" id="IPR040378">
    <property type="entry name" value="BASL"/>
</dbReference>
<dbReference type="OrthoDB" id="1911032at2759"/>
<sequence>MKKSFFWSAEQSAKSKVTMKKNQNGTLYHSNSFEREIDPLAFTAKDIYHLNGHGREMAPFELEAKTGDEPWNAKIVDSFGKDNEYGNLNSSKKEDQNGIPSDREWDADPLDSDTEDNGKFGNDLELEGTVFIERFAHGHDNDPRESDRLSVAASDMLESGTKLYTEKDITECELPEFEVCYKETNYNIVKDICVDEGMPTEGKVLTKSIKDDCKTAKGGDHAEVLIPDGLRSFTVEDAKDDPGKDYGTKEYSYDKSLLLIRPKSVSEISCDKDTVQECDLKDSMNFCEPNDGSFAKIKRYVLEEESFVDAKLPMQNFGTRSFLRSFLNSLNSDGNKIAQTPDQMPYGDSISGSQTASSTNTEPNKNVQAGNLPYNSKVDRGSITFNFNSPKSGASGSNDGCVENVDAQSDKSEDKGHLEFQNSDNLLEGTPVQCTSNKFEINANVHEPSINLQDNLDKKSTSSDGQVQVASIQDKTSQNVHNEAVQTHDVFKDEVDKCGSVPVTNLVQRDGGELSFSDAALITFSGPIAYSGSLSLRSDTSAASARSFAFPVLQSEWNSSPVRMAKADRRHFRRRWSWRSGLLCCRF</sequence>
<feature type="compositionally biased region" description="Polar residues" evidence="1">
    <location>
        <begin position="383"/>
        <end position="398"/>
    </location>
</feature>
<feature type="region of interest" description="Disordered" evidence="1">
    <location>
        <begin position="334"/>
        <end position="416"/>
    </location>
</feature>
<feature type="compositionally biased region" description="Basic and acidic residues" evidence="1">
    <location>
        <begin position="91"/>
        <end position="106"/>
    </location>
</feature>
<evidence type="ECO:0000256" key="1">
    <source>
        <dbReference type="SAM" id="MobiDB-lite"/>
    </source>
</evidence>
<dbReference type="EMBL" id="CACTIH010003609">
    <property type="protein sequence ID" value="CAA2977493.1"/>
    <property type="molecule type" value="Genomic_DNA"/>
</dbReference>
<feature type="region of interest" description="Disordered" evidence="1">
    <location>
        <begin position="84"/>
        <end position="122"/>
    </location>
</feature>
<dbReference type="Gramene" id="OE9A068802T3">
    <property type="protein sequence ID" value="OE9A068802C3"/>
    <property type="gene ID" value="OE9A068802"/>
</dbReference>
<protein>
    <submittedName>
        <fullName evidence="2">Uncharacterized protein</fullName>
    </submittedName>
</protein>
<gene>
    <name evidence="2" type="ORF">OLEA9_A068802</name>
</gene>
<dbReference type="Gramene" id="OE9A068802T4">
    <property type="protein sequence ID" value="OE9A068802C4"/>
    <property type="gene ID" value="OE9A068802"/>
</dbReference>
<evidence type="ECO:0000313" key="3">
    <source>
        <dbReference type="Proteomes" id="UP000594638"/>
    </source>
</evidence>
<dbReference type="PANTHER" id="PTHR33914">
    <property type="entry name" value="18S PRE-RIBOSOMAL ASSEMBLY PROTEIN GAR2-LIKE PROTEIN"/>
    <property type="match status" value="1"/>
</dbReference>